<dbReference type="InterPro" id="IPR006931">
    <property type="entry name" value="Calcipressin"/>
</dbReference>
<protein>
    <recommendedName>
        <fullName evidence="5">Calcipressin</fullName>
    </recommendedName>
</protein>
<feature type="region of interest" description="Disordered" evidence="2">
    <location>
        <begin position="213"/>
        <end position="250"/>
    </location>
</feature>
<evidence type="ECO:0000256" key="1">
    <source>
        <dbReference type="ARBA" id="ARBA00008209"/>
    </source>
</evidence>
<name>A0A060SBM9_PYCCI</name>
<dbReference type="HOGENOM" id="CLU_046748_1_0_1"/>
<reference evidence="3" key="1">
    <citation type="submission" date="2014-01" db="EMBL/GenBank/DDBJ databases">
        <title>The genome of the white-rot fungus Pycnoporus cinnabarinus: a basidiomycete model with a versatile arsenal for lignocellulosic biomass breakdown.</title>
        <authorList>
            <person name="Levasseur A."/>
            <person name="Lomascolo A."/>
            <person name="Ruiz-Duenas F.J."/>
            <person name="Uzan E."/>
            <person name="Piumi F."/>
            <person name="Kues U."/>
            <person name="Ram A.F.J."/>
            <person name="Murat C."/>
            <person name="Haon M."/>
            <person name="Benoit I."/>
            <person name="Arfi Y."/>
            <person name="Chevret D."/>
            <person name="Drula E."/>
            <person name="Kwon M.J."/>
            <person name="Gouret P."/>
            <person name="Lesage-Meessen L."/>
            <person name="Lombard V."/>
            <person name="Mariette J."/>
            <person name="Noirot C."/>
            <person name="Park J."/>
            <person name="Patyshakuliyeva A."/>
            <person name="Wieneger R.A.B."/>
            <person name="Wosten H.A.B."/>
            <person name="Martin F."/>
            <person name="Coutinho P.M."/>
            <person name="de Vries R."/>
            <person name="Martinez A.T."/>
            <person name="Klopp C."/>
            <person name="Pontarotti P."/>
            <person name="Henrissat B."/>
            <person name="Record E."/>
        </authorList>
    </citation>
    <scope>NUCLEOTIDE SEQUENCE [LARGE SCALE GENOMIC DNA]</scope>
    <source>
        <strain evidence="3">BRFM137</strain>
    </source>
</reference>
<keyword evidence="4" id="KW-1185">Reference proteome</keyword>
<evidence type="ECO:0000313" key="3">
    <source>
        <dbReference type="EMBL" id="CDO71892.1"/>
    </source>
</evidence>
<comment type="similarity">
    <text evidence="1">Belongs to the RCAN family.</text>
</comment>
<dbReference type="GO" id="GO:0019722">
    <property type="term" value="P:calcium-mediated signaling"/>
    <property type="evidence" value="ECO:0007669"/>
    <property type="project" value="InterPro"/>
</dbReference>
<dbReference type="Proteomes" id="UP000029665">
    <property type="component" value="Unassembled WGS sequence"/>
</dbReference>
<proteinExistence type="inferred from homology"/>
<dbReference type="GO" id="GO:0008597">
    <property type="term" value="F:calcium-dependent protein serine/threonine phosphatase regulator activity"/>
    <property type="evidence" value="ECO:0007669"/>
    <property type="project" value="TreeGrafter"/>
</dbReference>
<dbReference type="EMBL" id="CCBP010000108">
    <property type="protein sequence ID" value="CDO71892.1"/>
    <property type="molecule type" value="Genomic_DNA"/>
</dbReference>
<dbReference type="SUPFAM" id="SSF54928">
    <property type="entry name" value="RNA-binding domain, RBD"/>
    <property type="match status" value="1"/>
</dbReference>
<sequence length="250" mass="27534">MVNNLSVSIPSSPGSPTSPPSLTMSSPTSPQRSNTLVIAHLPEVFFQREIQEALRSHFQSYGPLHTWAPIKGLKRVFIVYYSVEDAEMAKESNDGLILGDTLDEHDVVLRVYRGHPTPIETSETVEHNQYLRPPVNEKNFLISPPGSPPVGWEQIREDPPNATPLAGDLIAALKKLEIQAEQERRGAGLEVLLEPEEGVGISVCVEDCDAVDSSAPDFDMEEDWAYGETAPSRLRYRPPPTSMPPVSVRG</sequence>
<gene>
    <name evidence="3" type="ORF">BN946_scf184940.g39</name>
</gene>
<dbReference type="PANTHER" id="PTHR10300:SF14">
    <property type="entry name" value="PROTEIN SARAH"/>
    <property type="match status" value="1"/>
</dbReference>
<comment type="caution">
    <text evidence="3">The sequence shown here is derived from an EMBL/GenBank/DDBJ whole genome shotgun (WGS) entry which is preliminary data.</text>
</comment>
<dbReference type="STRING" id="5643.A0A060SBM9"/>
<accession>A0A060SBM9</accession>
<dbReference type="Pfam" id="PF04847">
    <property type="entry name" value="Calcipressin"/>
    <property type="match status" value="1"/>
</dbReference>
<dbReference type="InterPro" id="IPR035979">
    <property type="entry name" value="RBD_domain_sf"/>
</dbReference>
<dbReference type="GO" id="GO:0005634">
    <property type="term" value="C:nucleus"/>
    <property type="evidence" value="ECO:0007669"/>
    <property type="project" value="TreeGrafter"/>
</dbReference>
<evidence type="ECO:0008006" key="5">
    <source>
        <dbReference type="Google" id="ProtNLM"/>
    </source>
</evidence>
<organism evidence="3 4">
    <name type="scientific">Pycnoporus cinnabarinus</name>
    <name type="common">Cinnabar-red polypore</name>
    <name type="synonym">Trametes cinnabarina</name>
    <dbReference type="NCBI Taxonomy" id="5643"/>
    <lineage>
        <taxon>Eukaryota</taxon>
        <taxon>Fungi</taxon>
        <taxon>Dikarya</taxon>
        <taxon>Basidiomycota</taxon>
        <taxon>Agaricomycotina</taxon>
        <taxon>Agaricomycetes</taxon>
        <taxon>Polyporales</taxon>
        <taxon>Polyporaceae</taxon>
        <taxon>Trametes</taxon>
    </lineage>
</organism>
<feature type="region of interest" description="Disordered" evidence="2">
    <location>
        <begin position="1"/>
        <end position="32"/>
    </location>
</feature>
<feature type="compositionally biased region" description="Low complexity" evidence="2">
    <location>
        <begin position="1"/>
        <end position="30"/>
    </location>
</feature>
<dbReference type="InterPro" id="IPR012677">
    <property type="entry name" value="Nucleotide-bd_a/b_plait_sf"/>
</dbReference>
<dbReference type="OrthoDB" id="17212at2759"/>
<dbReference type="GO" id="GO:0003676">
    <property type="term" value="F:nucleic acid binding"/>
    <property type="evidence" value="ECO:0007669"/>
    <property type="project" value="InterPro"/>
</dbReference>
<dbReference type="OMA" id="HTWAPIK"/>
<evidence type="ECO:0000256" key="2">
    <source>
        <dbReference type="SAM" id="MobiDB-lite"/>
    </source>
</evidence>
<dbReference type="GO" id="GO:0005737">
    <property type="term" value="C:cytoplasm"/>
    <property type="evidence" value="ECO:0007669"/>
    <property type="project" value="TreeGrafter"/>
</dbReference>
<dbReference type="AlphaFoldDB" id="A0A060SBM9"/>
<evidence type="ECO:0000313" key="4">
    <source>
        <dbReference type="Proteomes" id="UP000029665"/>
    </source>
</evidence>
<dbReference type="Gene3D" id="3.30.70.330">
    <property type="match status" value="1"/>
</dbReference>
<dbReference type="PANTHER" id="PTHR10300">
    <property type="entry name" value="CALCIPRESSIN"/>
    <property type="match status" value="1"/>
</dbReference>